<dbReference type="InterPro" id="IPR018206">
    <property type="entry name" value="ETF_asu_C_CS"/>
</dbReference>
<comment type="similarity">
    <text evidence="1">Belongs to the ETF alpha-subunit/FixB family.</text>
</comment>
<reference evidence="11 12" key="1">
    <citation type="journal article" date="2018" name="Environ. Microbiol.">
        <title>Isolation and genomic characterization of Novimethylophilus kurashikiensis gen. nov. sp. nov., a new lanthanide-dependent methylotrophic species of Methylophilaceae.</title>
        <authorList>
            <person name="Lv H."/>
            <person name="Sahin N."/>
            <person name="Tani A."/>
        </authorList>
    </citation>
    <scope>NUCLEOTIDE SEQUENCE [LARGE SCALE GENOMIC DNA]</scope>
    <source>
        <strain evidence="11 12">La2-4</strain>
    </source>
</reference>
<organism evidence="11 12">
    <name type="scientific">Novimethylophilus kurashikiensis</name>
    <dbReference type="NCBI Taxonomy" id="1825523"/>
    <lineage>
        <taxon>Bacteria</taxon>
        <taxon>Pseudomonadati</taxon>
        <taxon>Pseudomonadota</taxon>
        <taxon>Betaproteobacteria</taxon>
        <taxon>Nitrosomonadales</taxon>
        <taxon>Methylophilaceae</taxon>
        <taxon>Novimethylophilus</taxon>
    </lineage>
</organism>
<feature type="binding site" evidence="9">
    <location>
        <position position="203"/>
    </location>
    <ligand>
        <name>FAD</name>
        <dbReference type="ChEBI" id="CHEBI:57692"/>
    </ligand>
</feature>
<sequence length="315" mass="32698">MSILVIAEHDGNNLKVATRQTIAAAAQLGNDIHVLIAGDYLDNVVAQASKLEGVSKVLVAQAEHLAHALAEDAAALIVSVAASYSAILGGHSSFTRDILPRAAAQLDVGMVSDVVEIISPNSFKRPIYAGNLIATVDSEERIRVLTVRGSRFKSVDAIAGHAAEIKSLPVPVSSGKAKWVAETKGNSGRPELSTARVVVSGGRSLGSEEKFQHILNPLAETLGAAIGASRAAVDAGYAPNDTQVGQTGTLVAPDIYMAFGISGSIQHTAGIKDSKVIVAVNLDPDAPIFQVADYGLVADLFEVIPQLNNALVTEA</sequence>
<evidence type="ECO:0000256" key="6">
    <source>
        <dbReference type="ARBA" id="ARBA00025649"/>
    </source>
</evidence>
<dbReference type="InterPro" id="IPR001308">
    <property type="entry name" value="ETF_a/FixB"/>
</dbReference>
<evidence type="ECO:0000259" key="10">
    <source>
        <dbReference type="SMART" id="SM00893"/>
    </source>
</evidence>
<dbReference type="SUPFAM" id="SSF52402">
    <property type="entry name" value="Adenine nucleotide alpha hydrolases-like"/>
    <property type="match status" value="1"/>
</dbReference>
<dbReference type="InterPro" id="IPR014731">
    <property type="entry name" value="ETF_asu_C"/>
</dbReference>
<evidence type="ECO:0000256" key="1">
    <source>
        <dbReference type="ARBA" id="ARBA00005817"/>
    </source>
</evidence>
<feature type="binding site" evidence="9">
    <location>
        <begin position="243"/>
        <end position="247"/>
    </location>
    <ligand>
        <name>FAD</name>
        <dbReference type="ChEBI" id="CHEBI:57692"/>
    </ligand>
</feature>
<accession>A0A2R5FEC6</accession>
<evidence type="ECO:0000256" key="5">
    <source>
        <dbReference type="ARBA" id="ARBA00022982"/>
    </source>
</evidence>
<dbReference type="Pfam" id="PF00766">
    <property type="entry name" value="ETF_alpha"/>
    <property type="match status" value="1"/>
</dbReference>
<dbReference type="GO" id="GO:0033539">
    <property type="term" value="P:fatty acid beta-oxidation using acyl-CoA dehydrogenase"/>
    <property type="evidence" value="ECO:0007669"/>
    <property type="project" value="TreeGrafter"/>
</dbReference>
<protein>
    <recommendedName>
        <fullName evidence="7">Electron transfer flavoprotein subunit alpha</fullName>
    </recommendedName>
    <alternativeName>
        <fullName evidence="8">Electron transfer flavoprotein large subunit</fullName>
    </alternativeName>
</protein>
<dbReference type="InterPro" id="IPR033947">
    <property type="entry name" value="ETF_alpha_N"/>
</dbReference>
<dbReference type="GO" id="GO:0009055">
    <property type="term" value="F:electron transfer activity"/>
    <property type="evidence" value="ECO:0007669"/>
    <property type="project" value="InterPro"/>
</dbReference>
<dbReference type="Pfam" id="PF01012">
    <property type="entry name" value="ETF"/>
    <property type="match status" value="1"/>
</dbReference>
<dbReference type="GO" id="GO:0050660">
    <property type="term" value="F:flavin adenine dinucleotide binding"/>
    <property type="evidence" value="ECO:0007669"/>
    <property type="project" value="InterPro"/>
</dbReference>
<dbReference type="Gene3D" id="3.40.50.1220">
    <property type="entry name" value="TPP-binding domain"/>
    <property type="match status" value="1"/>
</dbReference>
<dbReference type="Gene3D" id="3.40.50.620">
    <property type="entry name" value="HUPs"/>
    <property type="match status" value="1"/>
</dbReference>
<dbReference type="OrthoDB" id="9770286at2"/>
<feature type="binding site" evidence="9">
    <location>
        <begin position="229"/>
        <end position="230"/>
    </location>
    <ligand>
        <name>FAD</name>
        <dbReference type="ChEBI" id="CHEBI:57692"/>
    </ligand>
</feature>
<keyword evidence="5" id="KW-0249">Electron transport</keyword>
<evidence type="ECO:0000256" key="7">
    <source>
        <dbReference type="ARBA" id="ARBA00068674"/>
    </source>
</evidence>
<evidence type="ECO:0000256" key="2">
    <source>
        <dbReference type="ARBA" id="ARBA00022448"/>
    </source>
</evidence>
<evidence type="ECO:0000313" key="12">
    <source>
        <dbReference type="Proteomes" id="UP000245081"/>
    </source>
</evidence>
<gene>
    <name evidence="11" type="primary">fixB</name>
    <name evidence="11" type="ORF">NMK_3653</name>
</gene>
<keyword evidence="3" id="KW-0285">Flavoprotein</keyword>
<dbReference type="PANTHER" id="PTHR43153:SF1">
    <property type="entry name" value="ELECTRON TRANSFER FLAVOPROTEIN SUBUNIT ALPHA, MITOCHONDRIAL"/>
    <property type="match status" value="1"/>
</dbReference>
<dbReference type="CDD" id="cd01715">
    <property type="entry name" value="ETF_alpha"/>
    <property type="match status" value="1"/>
</dbReference>
<dbReference type="EMBL" id="BDOQ01000028">
    <property type="protein sequence ID" value="GBG16029.1"/>
    <property type="molecule type" value="Genomic_DNA"/>
</dbReference>
<comment type="caution">
    <text evidence="11">The sequence shown here is derived from an EMBL/GenBank/DDBJ whole genome shotgun (WGS) entry which is preliminary data.</text>
</comment>
<evidence type="ECO:0000313" key="11">
    <source>
        <dbReference type="EMBL" id="GBG16029.1"/>
    </source>
</evidence>
<proteinExistence type="inferred from homology"/>
<dbReference type="SUPFAM" id="SSF52467">
    <property type="entry name" value="DHS-like NAD/FAD-binding domain"/>
    <property type="match status" value="1"/>
</dbReference>
<dbReference type="FunFam" id="3.40.50.1220:FF:000001">
    <property type="entry name" value="Electron transfer flavoprotein, alpha subunit"/>
    <property type="match status" value="1"/>
</dbReference>
<evidence type="ECO:0000256" key="9">
    <source>
        <dbReference type="PIRSR" id="PIRSR000089-1"/>
    </source>
</evidence>
<name>A0A2R5FEC6_9PROT</name>
<feature type="binding site" evidence="9">
    <location>
        <begin position="260"/>
        <end position="267"/>
    </location>
    <ligand>
        <name>FAD</name>
        <dbReference type="ChEBI" id="CHEBI:57692"/>
    </ligand>
</feature>
<evidence type="ECO:0000256" key="4">
    <source>
        <dbReference type="ARBA" id="ARBA00022827"/>
    </source>
</evidence>
<evidence type="ECO:0000256" key="8">
    <source>
        <dbReference type="ARBA" id="ARBA00079299"/>
    </source>
</evidence>
<dbReference type="PROSITE" id="PS00696">
    <property type="entry name" value="ETF_ALPHA"/>
    <property type="match status" value="1"/>
</dbReference>
<dbReference type="AlphaFoldDB" id="A0A2R5FEC6"/>
<comment type="cofactor">
    <cofactor evidence="9">
        <name>FAD</name>
        <dbReference type="ChEBI" id="CHEBI:57692"/>
    </cofactor>
    <text evidence="9">Binds 1 FAD per dimer.</text>
</comment>
<dbReference type="Proteomes" id="UP000245081">
    <property type="component" value="Unassembled WGS sequence"/>
</dbReference>
<dbReference type="PIRSF" id="PIRSF000089">
    <property type="entry name" value="Electra_flavoP_a"/>
    <property type="match status" value="1"/>
</dbReference>
<evidence type="ECO:0000256" key="3">
    <source>
        <dbReference type="ARBA" id="ARBA00022630"/>
    </source>
</evidence>
<dbReference type="InterPro" id="IPR014729">
    <property type="entry name" value="Rossmann-like_a/b/a_fold"/>
</dbReference>
<dbReference type="SMART" id="SM00893">
    <property type="entry name" value="ETF"/>
    <property type="match status" value="1"/>
</dbReference>
<dbReference type="InterPro" id="IPR014730">
    <property type="entry name" value="ETF_a/b_N"/>
</dbReference>
<feature type="domain" description="Electron transfer flavoprotein alpha/beta-subunit N-terminal" evidence="10">
    <location>
        <begin position="3"/>
        <end position="183"/>
    </location>
</feature>
<keyword evidence="4 9" id="KW-0274">FAD</keyword>
<keyword evidence="2" id="KW-0813">Transport</keyword>
<dbReference type="PANTHER" id="PTHR43153">
    <property type="entry name" value="ELECTRON TRANSFER FLAVOPROTEIN ALPHA"/>
    <property type="match status" value="1"/>
</dbReference>
<keyword evidence="12" id="KW-1185">Reference proteome</keyword>
<dbReference type="RefSeq" id="WP_109017174.1">
    <property type="nucleotide sequence ID" value="NZ_BDOQ01000028.1"/>
</dbReference>
<dbReference type="InterPro" id="IPR029035">
    <property type="entry name" value="DHS-like_NAD/FAD-binding_dom"/>
</dbReference>
<comment type="function">
    <text evidence="6">The electron transfer flavoprotein serves as a specific electron acceptor for other dehydrogenases. It transfers the electrons to the main respiratory chain via ETF-ubiquinone oxidoreductase (ETF dehydrogenase).</text>
</comment>
<feature type="binding site" evidence="9">
    <location>
        <position position="281"/>
    </location>
    <ligand>
        <name>FAD</name>
        <dbReference type="ChEBI" id="CHEBI:57692"/>
    </ligand>
</feature>